<dbReference type="Proteomes" id="UP000004090">
    <property type="component" value="Unassembled WGS sequence"/>
</dbReference>
<accession>A8RFX1</accession>
<dbReference type="AlphaFoldDB" id="A8RFX1"/>
<reference evidence="1 2" key="2">
    <citation type="submission" date="2007-09" db="EMBL/GenBank/DDBJ databases">
        <authorList>
            <person name="Fulton L."/>
            <person name="Clifton S."/>
            <person name="Fulton B."/>
            <person name="Xu J."/>
            <person name="Minx P."/>
            <person name="Pepin K.H."/>
            <person name="Johnson M."/>
            <person name="Thiruvilangam P."/>
            <person name="Bhonagiri V."/>
            <person name="Nash W.E."/>
            <person name="Mardis E.R."/>
            <person name="Wilson R.K."/>
        </authorList>
    </citation>
    <scope>NUCLEOTIDE SEQUENCE [LARGE SCALE GENOMIC DNA]</scope>
    <source>
        <strain evidence="1 2">DSM 3991</strain>
    </source>
</reference>
<protein>
    <submittedName>
        <fullName evidence="1">Uncharacterized protein</fullName>
    </submittedName>
</protein>
<evidence type="ECO:0000313" key="1">
    <source>
        <dbReference type="EMBL" id="EDP10365.1"/>
    </source>
</evidence>
<name>A8RFX1_9FIRM</name>
<dbReference type="STRING" id="428127.EUBDOL_02389"/>
<evidence type="ECO:0000313" key="2">
    <source>
        <dbReference type="Proteomes" id="UP000004090"/>
    </source>
</evidence>
<dbReference type="HOGENOM" id="CLU_3343807_0_0_9"/>
<sequence>MLCRILFSLDQRYSPHKKMISLSYNGICYYDHFNQKS</sequence>
<gene>
    <name evidence="1" type="ORF">EUBDOL_02389</name>
</gene>
<dbReference type="EMBL" id="ABAW02000025">
    <property type="protein sequence ID" value="EDP10365.1"/>
    <property type="molecule type" value="Genomic_DNA"/>
</dbReference>
<reference evidence="1 2" key="1">
    <citation type="submission" date="2007-09" db="EMBL/GenBank/DDBJ databases">
        <title>Draft genome sequence of Eubacterium dolichum (DSM 3991).</title>
        <authorList>
            <person name="Sudarsanam P."/>
            <person name="Ley R."/>
            <person name="Guruge J."/>
            <person name="Turnbaugh P.J."/>
            <person name="Mahowald M."/>
            <person name="Liep D."/>
            <person name="Gordon J."/>
        </authorList>
    </citation>
    <scope>NUCLEOTIDE SEQUENCE [LARGE SCALE GENOMIC DNA]</scope>
    <source>
        <strain evidence="1 2">DSM 3991</strain>
    </source>
</reference>
<comment type="caution">
    <text evidence="1">The sequence shown here is derived from an EMBL/GenBank/DDBJ whole genome shotgun (WGS) entry which is preliminary data.</text>
</comment>
<proteinExistence type="predicted"/>
<organism evidence="1 2">
    <name type="scientific">Amedibacillus dolichus DSM 3991</name>
    <dbReference type="NCBI Taxonomy" id="428127"/>
    <lineage>
        <taxon>Bacteria</taxon>
        <taxon>Bacillati</taxon>
        <taxon>Bacillota</taxon>
        <taxon>Erysipelotrichia</taxon>
        <taxon>Erysipelotrichales</taxon>
        <taxon>Erysipelotrichaceae</taxon>
        <taxon>Amedibacillus</taxon>
    </lineage>
</organism>